<name>A0A0F6U055_CITAM</name>
<organism evidence="1 2">
    <name type="scientific">Citrobacter amalonaticus Y19</name>
    <dbReference type="NCBI Taxonomy" id="1261127"/>
    <lineage>
        <taxon>Bacteria</taxon>
        <taxon>Pseudomonadati</taxon>
        <taxon>Pseudomonadota</taxon>
        <taxon>Gammaproteobacteria</taxon>
        <taxon>Enterobacterales</taxon>
        <taxon>Enterobacteriaceae</taxon>
        <taxon>Citrobacter</taxon>
    </lineage>
</organism>
<evidence type="ECO:0000313" key="1">
    <source>
        <dbReference type="EMBL" id="AKE62197.1"/>
    </source>
</evidence>
<dbReference type="KEGG" id="cama:F384_26985"/>
<dbReference type="EMBL" id="CP011133">
    <property type="protein sequence ID" value="AKE62197.1"/>
    <property type="molecule type" value="Genomic_DNA"/>
</dbReference>
<geneLocation type="plasmid" evidence="1">
    <name>unnamed</name>
</geneLocation>
<evidence type="ECO:0000313" key="2">
    <source>
        <dbReference type="Proteomes" id="UP000034085"/>
    </source>
</evidence>
<sequence length="226" mass="25624">MPNTNDSLTGLNVELVGASKQEFTLLTENHLMRRIIVALSELMRNAEGVMIDSHVYPWDQVLPAAMDIPSSNASDEEIQNWMISACKEWQCEYNRLVQSFTASEVNSKSDIENDNLFLLNITNLAHMLIDRLLPFVSIEEINHEDPDLLPQVIDIVNYMVGVINGTTSTQQVRQELFTAGADDAIFALKLKHKELTSLGEDAGWLEEAMRIIEENKRQSINFMQRS</sequence>
<gene>
    <name evidence="1" type="ORF">F384_26985</name>
</gene>
<dbReference type="RefSeq" id="WP_008786807.1">
    <property type="nucleotide sequence ID" value="NZ_CP011133.1"/>
</dbReference>
<reference evidence="1 2" key="1">
    <citation type="submission" date="2015-03" db="EMBL/GenBank/DDBJ databases">
        <title>Complete genome sequence of Citrobacter amalonaticus Y19.</title>
        <authorList>
            <person name="Park S."/>
        </authorList>
    </citation>
    <scope>NUCLEOTIDE SEQUENCE [LARGE SCALE GENOMIC DNA]</scope>
    <source>
        <strain evidence="1 2">Y19</strain>
        <plasmid evidence="2">Plasmid</plasmid>
    </source>
</reference>
<accession>A0A0F6U055</accession>
<protein>
    <submittedName>
        <fullName evidence="1">Uncharacterized protein</fullName>
    </submittedName>
</protein>
<dbReference type="PATRIC" id="fig|1261127.3.peg.5600"/>
<keyword evidence="1" id="KW-0614">Plasmid</keyword>
<dbReference type="HOGENOM" id="CLU_1222994_0_0_6"/>
<dbReference type="OrthoDB" id="6626006at2"/>
<dbReference type="Proteomes" id="UP000034085">
    <property type="component" value="Plasmid"/>
</dbReference>
<dbReference type="AlphaFoldDB" id="A0A0F6U055"/>
<proteinExistence type="predicted"/>